<name>A0A423NKL8_9PSED</name>
<evidence type="ECO:0000313" key="1">
    <source>
        <dbReference type="EMBL" id="RON98718.1"/>
    </source>
</evidence>
<dbReference type="AlphaFoldDB" id="A0A423NKL8"/>
<gene>
    <name evidence="1" type="ORF">BK674_22675</name>
</gene>
<proteinExistence type="predicted"/>
<dbReference type="Proteomes" id="UP000284207">
    <property type="component" value="Unassembled WGS sequence"/>
</dbReference>
<organism evidence="1 2">
    <name type="scientific">Pseudomonas moraviensis</name>
    <dbReference type="NCBI Taxonomy" id="321662"/>
    <lineage>
        <taxon>Bacteria</taxon>
        <taxon>Pseudomonadati</taxon>
        <taxon>Pseudomonadota</taxon>
        <taxon>Gammaproteobacteria</taxon>
        <taxon>Pseudomonadales</taxon>
        <taxon>Pseudomonadaceae</taxon>
        <taxon>Pseudomonas</taxon>
    </lineage>
</organism>
<protein>
    <submittedName>
        <fullName evidence="1">Uncharacterized protein</fullName>
    </submittedName>
</protein>
<sequence length="224" mass="24800">MDTAYSVVVVGAAILLVPETEEMLAYDNVINSVLYAQLVANKSVEKQPGSQWYECYTEVLDNFWVRQTRAREDRNVLSGNMESVIDWVVDCIGKADPDRVPAIAAMLDQCANLPAEHPAIHLLRTHMQKISDATAMPVQLLVIVAHSPTHLTSVYVTLRTHQALPVNPLAHAYQAEEVQGPVTLRFARSTLSQGLYEMVASEIALKIQDRIAANVATLSLEHEQ</sequence>
<dbReference type="EMBL" id="MOCA01000007">
    <property type="protein sequence ID" value="RON98718.1"/>
    <property type="molecule type" value="Genomic_DNA"/>
</dbReference>
<accession>A0A423NKL8</accession>
<comment type="caution">
    <text evidence="1">The sequence shown here is derived from an EMBL/GenBank/DDBJ whole genome shotgun (WGS) entry which is preliminary data.</text>
</comment>
<evidence type="ECO:0000313" key="2">
    <source>
        <dbReference type="Proteomes" id="UP000284207"/>
    </source>
</evidence>
<dbReference type="RefSeq" id="WP_123419940.1">
    <property type="nucleotide sequence ID" value="NZ_MOCA01000007.1"/>
</dbReference>
<reference evidence="1 2" key="1">
    <citation type="submission" date="2016-10" db="EMBL/GenBank/DDBJ databases">
        <title>Comparative genome analysis of multiple Pseudomonas spp. focuses on biocontrol and plant growth promoting traits.</title>
        <authorList>
            <person name="Tao X.-Y."/>
            <person name="Taylor C.G."/>
        </authorList>
    </citation>
    <scope>NUCLEOTIDE SEQUENCE [LARGE SCALE GENOMIC DNA]</scope>
    <source>
        <strain evidence="1 2">36B3</strain>
    </source>
</reference>